<evidence type="ECO:0000256" key="1">
    <source>
        <dbReference type="SAM" id="MobiDB-lite"/>
    </source>
</evidence>
<dbReference type="EMBL" id="CP042997">
    <property type="protein sequence ID" value="QEH33015.1"/>
    <property type="molecule type" value="Genomic_DNA"/>
</dbReference>
<organism evidence="2 3">
    <name type="scientific">Aquisphaera giovannonii</name>
    <dbReference type="NCBI Taxonomy" id="406548"/>
    <lineage>
        <taxon>Bacteria</taxon>
        <taxon>Pseudomonadati</taxon>
        <taxon>Planctomycetota</taxon>
        <taxon>Planctomycetia</taxon>
        <taxon>Isosphaerales</taxon>
        <taxon>Isosphaeraceae</taxon>
        <taxon>Aquisphaera</taxon>
    </lineage>
</organism>
<feature type="region of interest" description="Disordered" evidence="1">
    <location>
        <begin position="1"/>
        <end position="23"/>
    </location>
</feature>
<accession>A0A5B9VZ20</accession>
<evidence type="ECO:0000313" key="3">
    <source>
        <dbReference type="Proteomes" id="UP000324233"/>
    </source>
</evidence>
<reference evidence="2 3" key="1">
    <citation type="submission" date="2019-08" db="EMBL/GenBank/DDBJ databases">
        <title>Deep-cultivation of Planctomycetes and their phenomic and genomic characterization uncovers novel biology.</title>
        <authorList>
            <person name="Wiegand S."/>
            <person name="Jogler M."/>
            <person name="Boedeker C."/>
            <person name="Pinto D."/>
            <person name="Vollmers J."/>
            <person name="Rivas-Marin E."/>
            <person name="Kohn T."/>
            <person name="Peeters S.H."/>
            <person name="Heuer A."/>
            <person name="Rast P."/>
            <person name="Oberbeckmann S."/>
            <person name="Bunk B."/>
            <person name="Jeske O."/>
            <person name="Meyerdierks A."/>
            <person name="Storesund J.E."/>
            <person name="Kallscheuer N."/>
            <person name="Luecker S."/>
            <person name="Lage O.M."/>
            <person name="Pohl T."/>
            <person name="Merkel B.J."/>
            <person name="Hornburger P."/>
            <person name="Mueller R.-W."/>
            <person name="Bruemmer F."/>
            <person name="Labrenz M."/>
            <person name="Spormann A.M."/>
            <person name="Op den Camp H."/>
            <person name="Overmann J."/>
            <person name="Amann R."/>
            <person name="Jetten M.S.M."/>
            <person name="Mascher T."/>
            <person name="Medema M.H."/>
            <person name="Devos D.P."/>
            <person name="Kaster A.-K."/>
            <person name="Ovreas L."/>
            <person name="Rohde M."/>
            <person name="Galperin M.Y."/>
            <person name="Jogler C."/>
        </authorList>
    </citation>
    <scope>NUCLEOTIDE SEQUENCE [LARGE SCALE GENOMIC DNA]</scope>
    <source>
        <strain evidence="2 3">OJF2</strain>
    </source>
</reference>
<dbReference type="Proteomes" id="UP000324233">
    <property type="component" value="Chromosome"/>
</dbReference>
<proteinExistence type="predicted"/>
<feature type="compositionally biased region" description="Polar residues" evidence="1">
    <location>
        <begin position="7"/>
        <end position="23"/>
    </location>
</feature>
<keyword evidence="3" id="KW-1185">Reference proteome</keyword>
<dbReference type="RefSeq" id="WP_148592602.1">
    <property type="nucleotide sequence ID" value="NZ_CP042997.1"/>
</dbReference>
<sequence length="76" mass="7948">MAGDASVTDSGAPNSSRFEDSSGTCIQEWTGSEWVVIETFECAAGYESVPLDPSAYPGDYVGARVITPCVPRGDLA</sequence>
<evidence type="ECO:0000313" key="2">
    <source>
        <dbReference type="EMBL" id="QEH33015.1"/>
    </source>
</evidence>
<dbReference type="KEGG" id="agv:OJF2_15100"/>
<gene>
    <name evidence="2" type="ORF">OJF2_15100</name>
</gene>
<protein>
    <submittedName>
        <fullName evidence="2">Uncharacterized protein</fullName>
    </submittedName>
</protein>
<dbReference type="AlphaFoldDB" id="A0A5B9VZ20"/>
<name>A0A5B9VZ20_9BACT</name>